<evidence type="ECO:0000256" key="5">
    <source>
        <dbReference type="ARBA" id="ARBA00022605"/>
    </source>
</evidence>
<dbReference type="RefSeq" id="WP_221030887.1">
    <property type="nucleotide sequence ID" value="NZ_CP139781.1"/>
</dbReference>
<dbReference type="EC" id="5.3.1.24" evidence="3 9"/>
<dbReference type="Gene3D" id="3.20.20.70">
    <property type="entry name" value="Aldolase class I"/>
    <property type="match status" value="1"/>
</dbReference>
<keyword evidence="7 9" id="KW-0057">Aromatic amino acid biosynthesis</keyword>
<evidence type="ECO:0000256" key="9">
    <source>
        <dbReference type="HAMAP-Rule" id="MF_00135"/>
    </source>
</evidence>
<evidence type="ECO:0000313" key="11">
    <source>
        <dbReference type="EMBL" id="WRQ89012.1"/>
    </source>
</evidence>
<comment type="catalytic activity">
    <reaction evidence="1 9">
        <text>N-(5-phospho-beta-D-ribosyl)anthranilate = 1-(2-carboxyphenylamino)-1-deoxy-D-ribulose 5-phosphate</text>
        <dbReference type="Rhea" id="RHEA:21540"/>
        <dbReference type="ChEBI" id="CHEBI:18277"/>
        <dbReference type="ChEBI" id="CHEBI:58613"/>
        <dbReference type="EC" id="5.3.1.24"/>
    </reaction>
</comment>
<dbReference type="InterPro" id="IPR001240">
    <property type="entry name" value="PRAI_dom"/>
</dbReference>
<evidence type="ECO:0000313" key="12">
    <source>
        <dbReference type="Proteomes" id="UP000738431"/>
    </source>
</evidence>
<dbReference type="HAMAP" id="MF_00135">
    <property type="entry name" value="PRAI"/>
    <property type="match status" value="1"/>
</dbReference>
<dbReference type="Proteomes" id="UP000738431">
    <property type="component" value="Chromosome"/>
</dbReference>
<dbReference type="EMBL" id="CP139781">
    <property type="protein sequence ID" value="WRQ89012.1"/>
    <property type="molecule type" value="Genomic_DNA"/>
</dbReference>
<reference evidence="11 12" key="1">
    <citation type="submission" date="2023-12" db="EMBL/GenBank/DDBJ databases">
        <title>Description of an unclassified Opitutus bacterium of Verrucomicrobiota.</title>
        <authorList>
            <person name="Zhang D.-F."/>
        </authorList>
    </citation>
    <scope>NUCLEOTIDE SEQUENCE [LARGE SCALE GENOMIC DNA]</scope>
    <source>
        <strain evidence="11 12">WL0086</strain>
    </source>
</reference>
<feature type="domain" description="N-(5'phosphoribosyl) anthranilate isomerase (PRAI)" evidence="10">
    <location>
        <begin position="11"/>
        <end position="211"/>
    </location>
</feature>
<keyword evidence="8 9" id="KW-0413">Isomerase</keyword>
<proteinExistence type="inferred from homology"/>
<keyword evidence="6 9" id="KW-0822">Tryptophan biosynthesis</keyword>
<dbReference type="InterPro" id="IPR011060">
    <property type="entry name" value="RibuloseP-bd_barrel"/>
</dbReference>
<keyword evidence="12" id="KW-1185">Reference proteome</keyword>
<protein>
    <recommendedName>
        <fullName evidence="4 9">N-(5'-phosphoribosyl)anthranilate isomerase</fullName>
        <shortName evidence="9">PRAI</shortName>
        <ecNumber evidence="3 9">5.3.1.24</ecNumber>
    </recommendedName>
</protein>
<evidence type="ECO:0000256" key="6">
    <source>
        <dbReference type="ARBA" id="ARBA00022822"/>
    </source>
</evidence>
<dbReference type="PANTHER" id="PTHR42894">
    <property type="entry name" value="N-(5'-PHOSPHORIBOSYL)ANTHRANILATE ISOMERASE"/>
    <property type="match status" value="1"/>
</dbReference>
<comment type="pathway">
    <text evidence="2 9">Amino-acid biosynthesis; L-tryptophan biosynthesis; L-tryptophan from chorismate: step 3/5.</text>
</comment>
<evidence type="ECO:0000256" key="8">
    <source>
        <dbReference type="ARBA" id="ARBA00023235"/>
    </source>
</evidence>
<evidence type="ECO:0000256" key="3">
    <source>
        <dbReference type="ARBA" id="ARBA00012572"/>
    </source>
</evidence>
<evidence type="ECO:0000256" key="7">
    <source>
        <dbReference type="ARBA" id="ARBA00023141"/>
    </source>
</evidence>
<gene>
    <name evidence="9" type="primary">trpF</name>
    <name evidence="11" type="ORF">K1X11_006305</name>
</gene>
<dbReference type="InterPro" id="IPR013785">
    <property type="entry name" value="Aldolase_TIM"/>
</dbReference>
<dbReference type="InterPro" id="IPR044643">
    <property type="entry name" value="TrpF_fam"/>
</dbReference>
<sequence>MVGQLKFCVAGVRSLEVAKAVAAAGADAVAVEVSPTSPRCVAAEDRAAWWGQLPGDVTKVALVRNPGFGDLEAVAGDEFDQVIIYFPNETPFFEVALWTDTVAPEKLWFAPQVLPGGILDLAFLPLADRMILDRYRPNSMALEAKIGDWNEFARLQAMHAKCEWVLAGGLTPENIAEAVSTAQARSLLLQGAAIEAAPGEIDIAKLQALLNAAELLAA</sequence>
<evidence type="ECO:0000256" key="2">
    <source>
        <dbReference type="ARBA" id="ARBA00004664"/>
    </source>
</evidence>
<dbReference type="SUPFAM" id="SSF51366">
    <property type="entry name" value="Ribulose-phoshate binding barrel"/>
    <property type="match status" value="1"/>
</dbReference>
<organism evidence="11 12">
    <name type="scientific">Actomonas aquatica</name>
    <dbReference type="NCBI Taxonomy" id="2866162"/>
    <lineage>
        <taxon>Bacteria</taxon>
        <taxon>Pseudomonadati</taxon>
        <taxon>Verrucomicrobiota</taxon>
        <taxon>Opitutia</taxon>
        <taxon>Opitutales</taxon>
        <taxon>Opitutaceae</taxon>
        <taxon>Actomonas</taxon>
    </lineage>
</organism>
<dbReference type="Pfam" id="PF00697">
    <property type="entry name" value="PRAI"/>
    <property type="match status" value="1"/>
</dbReference>
<comment type="similarity">
    <text evidence="9">Belongs to the TrpF family.</text>
</comment>
<evidence type="ECO:0000256" key="4">
    <source>
        <dbReference type="ARBA" id="ARBA00022272"/>
    </source>
</evidence>
<keyword evidence="5 9" id="KW-0028">Amino-acid biosynthesis</keyword>
<evidence type="ECO:0000259" key="10">
    <source>
        <dbReference type="Pfam" id="PF00697"/>
    </source>
</evidence>
<dbReference type="PANTHER" id="PTHR42894:SF1">
    <property type="entry name" value="N-(5'-PHOSPHORIBOSYL)ANTHRANILATE ISOMERASE"/>
    <property type="match status" value="1"/>
</dbReference>
<name>A0ABZ1CC55_9BACT</name>
<evidence type="ECO:0000256" key="1">
    <source>
        <dbReference type="ARBA" id="ARBA00001164"/>
    </source>
</evidence>
<accession>A0ABZ1CC55</accession>